<protein>
    <submittedName>
        <fullName evidence="2">Uncharacterized protein</fullName>
    </submittedName>
</protein>
<evidence type="ECO:0000313" key="2">
    <source>
        <dbReference type="EMBL" id="KAJ8787158.1"/>
    </source>
</evidence>
<evidence type="ECO:0000256" key="1">
    <source>
        <dbReference type="SAM" id="MobiDB-lite"/>
    </source>
</evidence>
<keyword evidence="3" id="KW-1185">Reference proteome</keyword>
<organism evidence="2 3">
    <name type="scientific">Eschrichtius robustus</name>
    <name type="common">California gray whale</name>
    <name type="synonym">Eschrichtius gibbosus</name>
    <dbReference type="NCBI Taxonomy" id="9764"/>
    <lineage>
        <taxon>Eukaryota</taxon>
        <taxon>Metazoa</taxon>
        <taxon>Chordata</taxon>
        <taxon>Craniata</taxon>
        <taxon>Vertebrata</taxon>
        <taxon>Euteleostomi</taxon>
        <taxon>Mammalia</taxon>
        <taxon>Eutheria</taxon>
        <taxon>Laurasiatheria</taxon>
        <taxon>Artiodactyla</taxon>
        <taxon>Whippomorpha</taxon>
        <taxon>Cetacea</taxon>
        <taxon>Mysticeti</taxon>
        <taxon>Eschrichtiidae</taxon>
        <taxon>Eschrichtius</taxon>
    </lineage>
</organism>
<feature type="region of interest" description="Disordered" evidence="1">
    <location>
        <begin position="29"/>
        <end position="48"/>
    </location>
</feature>
<feature type="compositionally biased region" description="Basic and acidic residues" evidence="1">
    <location>
        <begin position="34"/>
        <end position="48"/>
    </location>
</feature>
<evidence type="ECO:0000313" key="3">
    <source>
        <dbReference type="Proteomes" id="UP001159641"/>
    </source>
</evidence>
<dbReference type="Proteomes" id="UP001159641">
    <property type="component" value="Unassembled WGS sequence"/>
</dbReference>
<dbReference type="EMBL" id="JAIQCJ010001832">
    <property type="protein sequence ID" value="KAJ8787158.1"/>
    <property type="molecule type" value="Genomic_DNA"/>
</dbReference>
<dbReference type="AlphaFoldDB" id="A0AB34H4G4"/>
<proteinExistence type="predicted"/>
<accession>A0AB34H4G4</accession>
<name>A0AB34H4G4_ESCRO</name>
<sequence length="126" mass="13125">MTWSPLACGIISGKYGNGVPESSRASLKVFSSTSRKESGDRSKGKKEIEQNSSAAACGSLAEAECGLGLALAGSPSPLEVSTSGQPSVQKVLLLWGPGEMPNDLVGFVDSNSYTYSYIQEGISFLL</sequence>
<reference evidence="2 3" key="1">
    <citation type="submission" date="2022-11" db="EMBL/GenBank/DDBJ databases">
        <title>Whole genome sequence of Eschrichtius robustus ER-17-0199.</title>
        <authorList>
            <person name="Bruniche-Olsen A."/>
            <person name="Black A.N."/>
            <person name="Fields C.J."/>
            <person name="Walden K."/>
            <person name="Dewoody J.A."/>
        </authorList>
    </citation>
    <scope>NUCLEOTIDE SEQUENCE [LARGE SCALE GENOMIC DNA]</scope>
    <source>
        <strain evidence="2">ER-17-0199</strain>
        <tissue evidence="2">Blubber</tissue>
    </source>
</reference>
<comment type="caution">
    <text evidence="2">The sequence shown here is derived from an EMBL/GenBank/DDBJ whole genome shotgun (WGS) entry which is preliminary data.</text>
</comment>
<gene>
    <name evidence="2" type="ORF">J1605_000501</name>
</gene>